<keyword evidence="4" id="KW-1185">Reference proteome</keyword>
<reference evidence="3" key="3">
    <citation type="submission" date="2015-06" db="UniProtKB">
        <authorList>
            <consortium name="EnsemblProtists"/>
        </authorList>
    </citation>
    <scope>IDENTIFICATION</scope>
</reference>
<dbReference type="KEGG" id="gtt:GUITHDRAFT_133261"/>
<sequence>MSFLPASKTHGLRSIQAMMLRHGRRRGSKSQLSLQEELDLFRTTNIDQQTRSRSDRPRTASLALRKSSRESVSKGASPDLSGHQAAPSNPPSGFDDLSFQYETDAVLPLKAPSRPSSRSEEALKREEARLKRMLTSADRIYPIRHSFKKLGIQDVEDVRNQQVSSEEMVKLIQSDIHTGIWSCCRSTKIEAPGCKVSEHSTSKFLCSKCGVLYDTLDLKSAPATCNFHPGSVFRSKAGGVWWSCCGAVGFENSLYHSAPDLRANAGWKWGCRVEKQHSPLHLFDPRVDEKKYVHCTVGKPKWSELDGPDVDCEYLYANVEWQRSEKQIECCRVVSMTVIGQPLLPCILGVQLRYEMVVDGEIVEGDRRLGKHGHIPETDYLRAIREETFIFEADESLVGVAGMHDDSTFTSLSIITSHDREYVFFEEWRKKNDQQTFRQMKGEKESDLQRMRIMAPEREIVIGLQYGIQDKLKCIGLLTKKTLTSLSYPARSVVKRCTLCGEFYLAADSEMKLHAHDKTSEILTKDYVNLSHLLAKWSLECRYHVGFWTPQRRVRPEQTLRRCGAACGAMGCQKRCNRFMHRSKMVHSCGDNRCSETCSVSSCKRRCCIMDHFHGLKDSTVIHTCGKPHPCKFLCICGEPCIHVTERGEPTHELHYCGSKEGCTKPCFVQGCVEKCSSSNHHHDLEEDAVHHCGNKHPCQASCRSPGCDSTCIGDREFEHEHHCEQASVRGCMSICSVKDCKLICASSNHFHSEEEDCVHLCGQPHPCLEQCSAPGCKLTCSLSREKEHDVHKCLNADTLGCSEICSVPFCARQCDNEDHFHAHQPGEPSEPASPISSLHKCNMFHECTGVCTAFGCMLTCVRDRSLPHACVCDESDGCRHPCMFSAYNLCSSFCASSNHFHETPRHLCENQHQCGALCEKEEPCVWEMFEGRTKARRKKSCSVMIPPGCTTHAGPHDCCGKHDKPVATRGREEERSDKCAERCEKQGCRKLCACGPKRGDHHLQHEDGTEVHMFAAKSATCRTSTASSIAPKAVGALRRTGSTR</sequence>
<dbReference type="OrthoDB" id="2343366at2759"/>
<evidence type="ECO:0000313" key="3">
    <source>
        <dbReference type="EnsemblProtists" id="EKX52834"/>
    </source>
</evidence>
<dbReference type="Proteomes" id="UP000011087">
    <property type="component" value="Unassembled WGS sequence"/>
</dbReference>
<dbReference type="EMBL" id="JH992971">
    <property type="protein sequence ID" value="EKX52834.1"/>
    <property type="molecule type" value="Genomic_DNA"/>
</dbReference>
<reference evidence="2 4" key="1">
    <citation type="journal article" date="2012" name="Nature">
        <title>Algal genomes reveal evolutionary mosaicism and the fate of nucleomorphs.</title>
        <authorList>
            <consortium name="DOE Joint Genome Institute"/>
            <person name="Curtis B.A."/>
            <person name="Tanifuji G."/>
            <person name="Burki F."/>
            <person name="Gruber A."/>
            <person name="Irimia M."/>
            <person name="Maruyama S."/>
            <person name="Arias M.C."/>
            <person name="Ball S.G."/>
            <person name="Gile G.H."/>
            <person name="Hirakawa Y."/>
            <person name="Hopkins J.F."/>
            <person name="Kuo A."/>
            <person name="Rensing S.A."/>
            <person name="Schmutz J."/>
            <person name="Symeonidi A."/>
            <person name="Elias M."/>
            <person name="Eveleigh R.J."/>
            <person name="Herman E.K."/>
            <person name="Klute M.J."/>
            <person name="Nakayama T."/>
            <person name="Obornik M."/>
            <person name="Reyes-Prieto A."/>
            <person name="Armbrust E.V."/>
            <person name="Aves S.J."/>
            <person name="Beiko R.G."/>
            <person name="Coutinho P."/>
            <person name="Dacks J.B."/>
            <person name="Durnford D.G."/>
            <person name="Fast N.M."/>
            <person name="Green B.R."/>
            <person name="Grisdale C.J."/>
            <person name="Hempel F."/>
            <person name="Henrissat B."/>
            <person name="Hoppner M.P."/>
            <person name="Ishida K."/>
            <person name="Kim E."/>
            <person name="Koreny L."/>
            <person name="Kroth P.G."/>
            <person name="Liu Y."/>
            <person name="Malik S.B."/>
            <person name="Maier U.G."/>
            <person name="McRose D."/>
            <person name="Mock T."/>
            <person name="Neilson J.A."/>
            <person name="Onodera N.T."/>
            <person name="Poole A.M."/>
            <person name="Pritham E.J."/>
            <person name="Richards T.A."/>
            <person name="Rocap G."/>
            <person name="Roy S.W."/>
            <person name="Sarai C."/>
            <person name="Schaack S."/>
            <person name="Shirato S."/>
            <person name="Slamovits C.H."/>
            <person name="Spencer D.F."/>
            <person name="Suzuki S."/>
            <person name="Worden A.Z."/>
            <person name="Zauner S."/>
            <person name="Barry K."/>
            <person name="Bell C."/>
            <person name="Bharti A.K."/>
            <person name="Crow J.A."/>
            <person name="Grimwood J."/>
            <person name="Kramer R."/>
            <person name="Lindquist E."/>
            <person name="Lucas S."/>
            <person name="Salamov A."/>
            <person name="McFadden G.I."/>
            <person name="Lane C.E."/>
            <person name="Keeling P.J."/>
            <person name="Gray M.W."/>
            <person name="Grigoriev I.V."/>
            <person name="Archibald J.M."/>
        </authorList>
    </citation>
    <scope>NUCLEOTIDE SEQUENCE</scope>
    <source>
        <strain evidence="2 4">CCMP2712</strain>
    </source>
</reference>
<evidence type="ECO:0000313" key="2">
    <source>
        <dbReference type="EMBL" id="EKX52834.1"/>
    </source>
</evidence>
<organism evidence="2">
    <name type="scientific">Guillardia theta (strain CCMP2712)</name>
    <name type="common">Cryptophyte</name>
    <dbReference type="NCBI Taxonomy" id="905079"/>
    <lineage>
        <taxon>Eukaryota</taxon>
        <taxon>Cryptophyceae</taxon>
        <taxon>Pyrenomonadales</taxon>
        <taxon>Geminigeraceae</taxon>
        <taxon>Guillardia</taxon>
    </lineage>
</organism>
<dbReference type="EnsemblProtists" id="EKX52834">
    <property type="protein sequence ID" value="EKX52834"/>
    <property type="gene ID" value="GUITHDRAFT_133261"/>
</dbReference>
<dbReference type="HOGENOM" id="CLU_291956_0_0_1"/>
<dbReference type="AlphaFoldDB" id="L1JWZ1"/>
<protein>
    <submittedName>
        <fullName evidence="2 3">Uncharacterized protein</fullName>
    </submittedName>
</protein>
<dbReference type="PaxDb" id="55529-EKX52834"/>
<name>L1JWZ1_GUITC</name>
<dbReference type="STRING" id="905079.L1JWZ1"/>
<gene>
    <name evidence="2" type="ORF">GUITHDRAFT_133261</name>
</gene>
<feature type="region of interest" description="Disordered" evidence="1">
    <location>
        <begin position="45"/>
        <end position="97"/>
    </location>
</feature>
<proteinExistence type="predicted"/>
<dbReference type="GeneID" id="17309603"/>
<evidence type="ECO:0000313" key="4">
    <source>
        <dbReference type="Proteomes" id="UP000011087"/>
    </source>
</evidence>
<dbReference type="RefSeq" id="XP_005839814.1">
    <property type="nucleotide sequence ID" value="XM_005839757.1"/>
</dbReference>
<evidence type="ECO:0000256" key="1">
    <source>
        <dbReference type="SAM" id="MobiDB-lite"/>
    </source>
</evidence>
<reference evidence="4" key="2">
    <citation type="submission" date="2012-11" db="EMBL/GenBank/DDBJ databases">
        <authorList>
            <person name="Kuo A."/>
            <person name="Curtis B.A."/>
            <person name="Tanifuji G."/>
            <person name="Burki F."/>
            <person name="Gruber A."/>
            <person name="Irimia M."/>
            <person name="Maruyama S."/>
            <person name="Arias M.C."/>
            <person name="Ball S.G."/>
            <person name="Gile G.H."/>
            <person name="Hirakawa Y."/>
            <person name="Hopkins J.F."/>
            <person name="Rensing S.A."/>
            <person name="Schmutz J."/>
            <person name="Symeonidi A."/>
            <person name="Elias M."/>
            <person name="Eveleigh R.J."/>
            <person name="Herman E.K."/>
            <person name="Klute M.J."/>
            <person name="Nakayama T."/>
            <person name="Obornik M."/>
            <person name="Reyes-Prieto A."/>
            <person name="Armbrust E.V."/>
            <person name="Aves S.J."/>
            <person name="Beiko R.G."/>
            <person name="Coutinho P."/>
            <person name="Dacks J.B."/>
            <person name="Durnford D.G."/>
            <person name="Fast N.M."/>
            <person name="Green B.R."/>
            <person name="Grisdale C."/>
            <person name="Hempe F."/>
            <person name="Henrissat B."/>
            <person name="Hoppner M.P."/>
            <person name="Ishida K.-I."/>
            <person name="Kim E."/>
            <person name="Koreny L."/>
            <person name="Kroth P.G."/>
            <person name="Liu Y."/>
            <person name="Malik S.-B."/>
            <person name="Maier U.G."/>
            <person name="McRose D."/>
            <person name="Mock T."/>
            <person name="Neilson J.A."/>
            <person name="Onodera N.T."/>
            <person name="Poole A.M."/>
            <person name="Pritham E.J."/>
            <person name="Richards T.A."/>
            <person name="Rocap G."/>
            <person name="Roy S.W."/>
            <person name="Sarai C."/>
            <person name="Schaack S."/>
            <person name="Shirato S."/>
            <person name="Slamovits C.H."/>
            <person name="Spencer D.F."/>
            <person name="Suzuki S."/>
            <person name="Worden A.Z."/>
            <person name="Zauner S."/>
            <person name="Barry K."/>
            <person name="Bell C."/>
            <person name="Bharti A.K."/>
            <person name="Crow J.A."/>
            <person name="Grimwood J."/>
            <person name="Kramer R."/>
            <person name="Lindquist E."/>
            <person name="Lucas S."/>
            <person name="Salamov A."/>
            <person name="McFadden G.I."/>
            <person name="Lane C.E."/>
            <person name="Keeling P.J."/>
            <person name="Gray M.W."/>
            <person name="Grigoriev I.V."/>
            <person name="Archibald J.M."/>
        </authorList>
    </citation>
    <scope>NUCLEOTIDE SEQUENCE</scope>
    <source>
        <strain evidence="4">CCMP2712</strain>
    </source>
</reference>
<accession>L1JWZ1</accession>